<feature type="domain" description="EAL" evidence="3">
    <location>
        <begin position="310"/>
        <end position="566"/>
    </location>
</feature>
<dbReference type="InterPro" id="IPR029787">
    <property type="entry name" value="Nucleotide_cyclase"/>
</dbReference>
<dbReference type="Gene3D" id="3.20.20.450">
    <property type="entry name" value="EAL domain"/>
    <property type="match status" value="1"/>
</dbReference>
<dbReference type="CDD" id="cd01948">
    <property type="entry name" value="EAL"/>
    <property type="match status" value="1"/>
</dbReference>
<organism evidence="5 6">
    <name type="scientific">Salinisphaera aquimarina</name>
    <dbReference type="NCBI Taxonomy" id="2094031"/>
    <lineage>
        <taxon>Bacteria</taxon>
        <taxon>Pseudomonadati</taxon>
        <taxon>Pseudomonadota</taxon>
        <taxon>Gammaproteobacteria</taxon>
        <taxon>Salinisphaerales</taxon>
        <taxon>Salinisphaeraceae</taxon>
        <taxon>Salinisphaera</taxon>
    </lineage>
</organism>
<accession>A0ABV7EWF4</accession>
<evidence type="ECO:0000313" key="6">
    <source>
        <dbReference type="Proteomes" id="UP001595462"/>
    </source>
</evidence>
<dbReference type="PROSITE" id="PS50887">
    <property type="entry name" value="GGDEF"/>
    <property type="match status" value="1"/>
</dbReference>
<dbReference type="Pfam" id="PF00072">
    <property type="entry name" value="Response_reg"/>
    <property type="match status" value="1"/>
</dbReference>
<keyword evidence="1" id="KW-0597">Phosphoprotein</keyword>
<dbReference type="InterPro" id="IPR011006">
    <property type="entry name" value="CheY-like_superfamily"/>
</dbReference>
<dbReference type="PROSITE" id="PS50883">
    <property type="entry name" value="EAL"/>
    <property type="match status" value="1"/>
</dbReference>
<dbReference type="CDD" id="cd00156">
    <property type="entry name" value="REC"/>
    <property type="match status" value="1"/>
</dbReference>
<evidence type="ECO:0000256" key="1">
    <source>
        <dbReference type="PROSITE-ProRule" id="PRU00169"/>
    </source>
</evidence>
<dbReference type="EMBL" id="JBHRSS010000010">
    <property type="protein sequence ID" value="MFC3106244.1"/>
    <property type="molecule type" value="Genomic_DNA"/>
</dbReference>
<dbReference type="SMART" id="SM00052">
    <property type="entry name" value="EAL"/>
    <property type="match status" value="1"/>
</dbReference>
<feature type="domain" description="Response regulatory" evidence="2">
    <location>
        <begin position="8"/>
        <end position="125"/>
    </location>
</feature>
<dbReference type="SMART" id="SM00448">
    <property type="entry name" value="REC"/>
    <property type="match status" value="1"/>
</dbReference>
<dbReference type="InterPro" id="IPR035919">
    <property type="entry name" value="EAL_sf"/>
</dbReference>
<dbReference type="RefSeq" id="WP_380691861.1">
    <property type="nucleotide sequence ID" value="NZ_JBHRSS010000010.1"/>
</dbReference>
<comment type="caution">
    <text evidence="5">The sequence shown here is derived from an EMBL/GenBank/DDBJ whole genome shotgun (WGS) entry which is preliminary data.</text>
</comment>
<name>A0ABV7EWF4_9GAMM</name>
<dbReference type="SUPFAM" id="SSF141868">
    <property type="entry name" value="EAL domain-like"/>
    <property type="match status" value="1"/>
</dbReference>
<dbReference type="InterPro" id="IPR001633">
    <property type="entry name" value="EAL_dom"/>
</dbReference>
<dbReference type="NCBIfam" id="TIGR00254">
    <property type="entry name" value="GGDEF"/>
    <property type="match status" value="1"/>
</dbReference>
<keyword evidence="6" id="KW-1185">Reference proteome</keyword>
<dbReference type="Pfam" id="PF00563">
    <property type="entry name" value="EAL"/>
    <property type="match status" value="1"/>
</dbReference>
<dbReference type="CDD" id="cd01949">
    <property type="entry name" value="GGDEF"/>
    <property type="match status" value="1"/>
</dbReference>
<evidence type="ECO:0000313" key="5">
    <source>
        <dbReference type="EMBL" id="MFC3106244.1"/>
    </source>
</evidence>
<dbReference type="SMART" id="SM00267">
    <property type="entry name" value="GGDEF"/>
    <property type="match status" value="1"/>
</dbReference>
<gene>
    <name evidence="5" type="ORF">ACFOSU_20410</name>
</gene>
<dbReference type="InterPro" id="IPR001789">
    <property type="entry name" value="Sig_transdc_resp-reg_receiver"/>
</dbReference>
<evidence type="ECO:0000259" key="2">
    <source>
        <dbReference type="PROSITE" id="PS50110"/>
    </source>
</evidence>
<dbReference type="Pfam" id="PF00990">
    <property type="entry name" value="GGDEF"/>
    <property type="match status" value="1"/>
</dbReference>
<feature type="domain" description="GGDEF" evidence="4">
    <location>
        <begin position="169"/>
        <end position="301"/>
    </location>
</feature>
<dbReference type="PANTHER" id="PTHR44757">
    <property type="entry name" value="DIGUANYLATE CYCLASE DGCP"/>
    <property type="match status" value="1"/>
</dbReference>
<dbReference type="InterPro" id="IPR000160">
    <property type="entry name" value="GGDEF_dom"/>
</dbReference>
<dbReference type="InterPro" id="IPR052155">
    <property type="entry name" value="Biofilm_reg_signaling"/>
</dbReference>
<dbReference type="Gene3D" id="3.40.50.2300">
    <property type="match status" value="1"/>
</dbReference>
<dbReference type="PROSITE" id="PS50110">
    <property type="entry name" value="RESPONSE_REGULATORY"/>
    <property type="match status" value="1"/>
</dbReference>
<proteinExistence type="predicted"/>
<protein>
    <submittedName>
        <fullName evidence="5">Bifunctional diguanylate cyclase/phosphodiesterase</fullName>
    </submittedName>
</protein>
<feature type="modified residue" description="4-aspartylphosphate" evidence="1">
    <location>
        <position position="60"/>
    </location>
</feature>
<dbReference type="SUPFAM" id="SSF55073">
    <property type="entry name" value="Nucleotide cyclase"/>
    <property type="match status" value="1"/>
</dbReference>
<dbReference type="PANTHER" id="PTHR44757:SF2">
    <property type="entry name" value="BIOFILM ARCHITECTURE MAINTENANCE PROTEIN MBAA"/>
    <property type="match status" value="1"/>
</dbReference>
<dbReference type="Gene3D" id="3.30.70.270">
    <property type="match status" value="1"/>
</dbReference>
<evidence type="ECO:0000259" key="4">
    <source>
        <dbReference type="PROSITE" id="PS50887"/>
    </source>
</evidence>
<reference evidence="6" key="1">
    <citation type="journal article" date="2019" name="Int. J. Syst. Evol. Microbiol.">
        <title>The Global Catalogue of Microorganisms (GCM) 10K type strain sequencing project: providing services to taxonomists for standard genome sequencing and annotation.</title>
        <authorList>
            <consortium name="The Broad Institute Genomics Platform"/>
            <consortium name="The Broad Institute Genome Sequencing Center for Infectious Disease"/>
            <person name="Wu L."/>
            <person name="Ma J."/>
        </authorList>
    </citation>
    <scope>NUCLEOTIDE SEQUENCE [LARGE SCALE GENOMIC DNA]</scope>
    <source>
        <strain evidence="6">KCTC 52640</strain>
    </source>
</reference>
<dbReference type="Proteomes" id="UP001595462">
    <property type="component" value="Unassembled WGS sequence"/>
</dbReference>
<evidence type="ECO:0000259" key="3">
    <source>
        <dbReference type="PROSITE" id="PS50883"/>
    </source>
</evidence>
<dbReference type="InterPro" id="IPR043128">
    <property type="entry name" value="Rev_trsase/Diguanyl_cyclase"/>
</dbReference>
<sequence length="574" mass="63387">MSQSRTIRVLIVDNDPEDRLLIADLLSSAQRCRYELTMVGNYSDGLAAMRTGDFDICLLDYELNGHTGLDIIRSPAAANFDAPIVVMSGYDDYEIDLAVMEAGAAEFLPKSELSAALLERAIRYSIQHHESQKKFTYLARHDQVTGLFNRSVLLERMAFMLDRPKREQHAFAVMYFDLDGFKSINDSLGHGVGDKALYTAARRLKSECGEFSLLARLGGDEFVAVVDSGDRATLDAMIDSVLEMFRKPVSIDSHSIFVTTSIGIALYPQDGSDASTLINNADAAMYLAKQGGRDTFHWYDGENDGRRSSRVGLENELRAAIDGNELHLVYQPQFDLESGSVIGLEALARWQHPRLGAIPPEEFVPLAEARGCIRALTRWALTTACSQYLSWRDAGVIERNVVLAVNVSSQHARDEDFLPMVQQLLKTLAMPPQLLELEFTENALMLGPNDTNPLVGDLKNLGVQVVIDDFGKGYSSLSYLTRLPVDSLKIDLSFLRGVADNARDRAMARAIIALGSSLGLRVIAEGVETDDQRQFLVDNKCAFGQGFFYAPGLPVADCTRLLQAGAPYQRVSNH</sequence>
<dbReference type="SUPFAM" id="SSF52172">
    <property type="entry name" value="CheY-like"/>
    <property type="match status" value="1"/>
</dbReference>